<gene>
    <name evidence="2" type="ORF">E8A74_48330</name>
</gene>
<evidence type="ECO:0000256" key="1">
    <source>
        <dbReference type="SAM" id="MobiDB-lite"/>
    </source>
</evidence>
<evidence type="ECO:0000313" key="2">
    <source>
        <dbReference type="EMBL" id="TKC94581.1"/>
    </source>
</evidence>
<dbReference type="AlphaFoldDB" id="A0A4U1IKT9"/>
<reference evidence="2 3" key="1">
    <citation type="submission" date="2019-04" db="EMBL/GenBank/DDBJ databases">
        <authorList>
            <person name="Li Y."/>
            <person name="Wang J."/>
        </authorList>
    </citation>
    <scope>NUCLEOTIDE SEQUENCE [LARGE SCALE GENOMIC DNA]</scope>
    <source>
        <strain evidence="2 3">DSM 14668</strain>
    </source>
</reference>
<dbReference type="RefSeq" id="WP_136935979.1">
    <property type="nucleotide sequence ID" value="NZ_SSMQ01000109.1"/>
</dbReference>
<comment type="caution">
    <text evidence="2">The sequence shown here is derived from an EMBL/GenBank/DDBJ whole genome shotgun (WGS) entry which is preliminary data.</text>
</comment>
<sequence length="206" mass="21520">MAEAVSEFVPVRRDVLANLQASAAAGATLREYGTRAREAAVTEAKALPATARSLVQPIGVGAVLAYIATLDDVKNSETVKKRWWLLPVALLAIGYILRRKNSPHASAVLTAGAVLFVQAYRNRPKEEPQAQAPAKPGGDTAGVPQALPVMHPIDDRTAWIQSGGQWVRVQLAAPVRPALPQQTAPAAAAPMAQDPAAALAAAAFAA</sequence>
<accession>A0A4U1IKT9</accession>
<dbReference type="Proteomes" id="UP000309215">
    <property type="component" value="Unassembled WGS sequence"/>
</dbReference>
<name>A0A4U1IKT9_9BACT</name>
<organism evidence="2 3">
    <name type="scientific">Polyangium fumosum</name>
    <dbReference type="NCBI Taxonomy" id="889272"/>
    <lineage>
        <taxon>Bacteria</taxon>
        <taxon>Pseudomonadati</taxon>
        <taxon>Myxococcota</taxon>
        <taxon>Polyangia</taxon>
        <taxon>Polyangiales</taxon>
        <taxon>Polyangiaceae</taxon>
        <taxon>Polyangium</taxon>
    </lineage>
</organism>
<keyword evidence="3" id="KW-1185">Reference proteome</keyword>
<protein>
    <submittedName>
        <fullName evidence="2">Uncharacterized protein</fullName>
    </submittedName>
</protein>
<dbReference type="EMBL" id="SSMQ01000109">
    <property type="protein sequence ID" value="TKC94581.1"/>
    <property type="molecule type" value="Genomic_DNA"/>
</dbReference>
<proteinExistence type="predicted"/>
<evidence type="ECO:0000313" key="3">
    <source>
        <dbReference type="Proteomes" id="UP000309215"/>
    </source>
</evidence>
<feature type="region of interest" description="Disordered" evidence="1">
    <location>
        <begin position="125"/>
        <end position="147"/>
    </location>
</feature>